<keyword evidence="1" id="KW-0238">DNA-binding</keyword>
<dbReference type="InterPro" id="IPR001647">
    <property type="entry name" value="HTH_TetR"/>
</dbReference>
<name>A0A6G9VR63_9BACT</name>
<dbReference type="PROSITE" id="PS50977">
    <property type="entry name" value="HTH_TETR_2"/>
    <property type="match status" value="1"/>
</dbReference>
<evidence type="ECO:0000313" key="3">
    <source>
        <dbReference type="Proteomes" id="UP000502831"/>
    </source>
</evidence>
<organism evidence="2 3">
    <name type="scientific">Sulfurospirillum diekertiae</name>
    <dbReference type="NCBI Taxonomy" id="1854492"/>
    <lineage>
        <taxon>Bacteria</taxon>
        <taxon>Pseudomonadati</taxon>
        <taxon>Campylobacterota</taxon>
        <taxon>Epsilonproteobacteria</taxon>
        <taxon>Campylobacterales</taxon>
        <taxon>Sulfurospirillaceae</taxon>
        <taxon>Sulfurospirillum</taxon>
    </lineage>
</organism>
<sequence length="204" mass="23466">MARIIDKEEKRCDIAGASIKLFANKGIAQTSMDEIAKSAGVAKGTIYLYFKNKEEIIFAIWDMLAARHHEAFQARITETMSAKEKILELFNFSECQEDHDKEELLTLYQNFLSTMLIDKTGLYTSYFAMISQRDYDIITASIEQGIAKGELEVHDVDKLTNTIIVFMEGVIIQSKMNNLNFEQTQSRLTQYIIFLLDQYMRKAS</sequence>
<dbReference type="RefSeq" id="WP_167749049.1">
    <property type="nucleotide sequence ID" value="NZ_CP039734.2"/>
</dbReference>
<dbReference type="Proteomes" id="UP000502831">
    <property type="component" value="Chromosome"/>
</dbReference>
<dbReference type="InterPro" id="IPR023772">
    <property type="entry name" value="DNA-bd_HTH_TetR-type_CS"/>
</dbReference>
<dbReference type="EMBL" id="CP039734">
    <property type="protein sequence ID" value="QIR74850.1"/>
    <property type="molecule type" value="Genomic_DNA"/>
</dbReference>
<dbReference type="InterPro" id="IPR036271">
    <property type="entry name" value="Tet_transcr_reg_TetR-rel_C_sf"/>
</dbReference>
<dbReference type="PROSITE" id="PS01081">
    <property type="entry name" value="HTH_TETR_1"/>
    <property type="match status" value="1"/>
</dbReference>
<protein>
    <submittedName>
        <fullName evidence="2">TetR/AcrR family transcriptional regulator</fullName>
    </submittedName>
</protein>
<evidence type="ECO:0000313" key="2">
    <source>
        <dbReference type="EMBL" id="QIR74850.1"/>
    </source>
</evidence>
<dbReference type="PANTHER" id="PTHR43479">
    <property type="entry name" value="ACREF/ENVCD OPERON REPRESSOR-RELATED"/>
    <property type="match status" value="1"/>
</dbReference>
<proteinExistence type="predicted"/>
<accession>A0A6G9VR63</accession>
<reference evidence="2 3" key="1">
    <citation type="journal article" date="2017" name="Environ. Sci. Technol.">
        <title>Organohalide Respiration with Chlorinated Ethenes under Low pH Conditions.</title>
        <authorList>
            <person name="Yang Y."/>
            <person name="Capiro N.L."/>
            <person name="Marcet T.F."/>
            <person name="Yan J."/>
            <person name="Pennell K.D."/>
            <person name="Loffler F.E."/>
        </authorList>
    </citation>
    <scope>NUCLEOTIDE SEQUENCE [LARGE SCALE GENOMIC DNA]</scope>
    <source>
        <strain evidence="2 3">ACSDCE</strain>
    </source>
</reference>
<dbReference type="AlphaFoldDB" id="A0A6G9VR63"/>
<dbReference type="InterPro" id="IPR009057">
    <property type="entry name" value="Homeodomain-like_sf"/>
</dbReference>
<gene>
    <name evidence="2" type="ORF">FA584_00890</name>
</gene>
<dbReference type="PANTHER" id="PTHR43479:SF11">
    <property type="entry name" value="ACREF_ENVCD OPERON REPRESSOR-RELATED"/>
    <property type="match status" value="1"/>
</dbReference>
<dbReference type="GO" id="GO:0003677">
    <property type="term" value="F:DNA binding"/>
    <property type="evidence" value="ECO:0007669"/>
    <property type="project" value="UniProtKB-UniRule"/>
</dbReference>
<dbReference type="Pfam" id="PF00440">
    <property type="entry name" value="TetR_N"/>
    <property type="match status" value="1"/>
</dbReference>
<dbReference type="SUPFAM" id="SSF46689">
    <property type="entry name" value="Homeodomain-like"/>
    <property type="match status" value="1"/>
</dbReference>
<dbReference type="Gene3D" id="1.10.357.10">
    <property type="entry name" value="Tetracycline Repressor, domain 2"/>
    <property type="match status" value="1"/>
</dbReference>
<dbReference type="Gene3D" id="1.10.10.60">
    <property type="entry name" value="Homeodomain-like"/>
    <property type="match status" value="1"/>
</dbReference>
<dbReference type="PRINTS" id="PR00455">
    <property type="entry name" value="HTHTETR"/>
</dbReference>
<dbReference type="InterPro" id="IPR050624">
    <property type="entry name" value="HTH-type_Tx_Regulator"/>
</dbReference>
<dbReference type="SUPFAM" id="SSF48498">
    <property type="entry name" value="Tetracyclin repressor-like, C-terminal domain"/>
    <property type="match status" value="1"/>
</dbReference>
<evidence type="ECO:0000256" key="1">
    <source>
        <dbReference type="ARBA" id="ARBA00023125"/>
    </source>
</evidence>